<name>A0A0F9DUE6_9ZZZZ</name>
<feature type="compositionally biased region" description="Basic and acidic residues" evidence="1">
    <location>
        <begin position="1"/>
        <end position="10"/>
    </location>
</feature>
<feature type="region of interest" description="Disordered" evidence="1">
    <location>
        <begin position="69"/>
        <end position="88"/>
    </location>
</feature>
<accession>A0A0F9DUE6</accession>
<sequence>MDNHIGESRIGESGGVRPSLTVRGKPVPRNITTVYNLGHGHYCVGDVVTTDETAVIVAELREEVEVKYGPKRKNRKPSKAAGDEGCPL</sequence>
<protein>
    <submittedName>
        <fullName evidence="2">Uncharacterized protein</fullName>
    </submittedName>
</protein>
<proteinExistence type="predicted"/>
<evidence type="ECO:0000313" key="2">
    <source>
        <dbReference type="EMBL" id="KKL65359.1"/>
    </source>
</evidence>
<feature type="region of interest" description="Disordered" evidence="1">
    <location>
        <begin position="1"/>
        <end position="26"/>
    </location>
</feature>
<dbReference type="AlphaFoldDB" id="A0A0F9DUE6"/>
<comment type="caution">
    <text evidence="2">The sequence shown here is derived from an EMBL/GenBank/DDBJ whole genome shotgun (WGS) entry which is preliminary data.</text>
</comment>
<reference evidence="2" key="1">
    <citation type="journal article" date="2015" name="Nature">
        <title>Complex archaea that bridge the gap between prokaryotes and eukaryotes.</title>
        <authorList>
            <person name="Spang A."/>
            <person name="Saw J.H."/>
            <person name="Jorgensen S.L."/>
            <person name="Zaremba-Niedzwiedzka K."/>
            <person name="Martijn J."/>
            <person name="Lind A.E."/>
            <person name="van Eijk R."/>
            <person name="Schleper C."/>
            <person name="Guy L."/>
            <person name="Ettema T.J."/>
        </authorList>
    </citation>
    <scope>NUCLEOTIDE SEQUENCE</scope>
</reference>
<gene>
    <name evidence="2" type="ORF">LCGC14_2155740</name>
</gene>
<evidence type="ECO:0000256" key="1">
    <source>
        <dbReference type="SAM" id="MobiDB-lite"/>
    </source>
</evidence>
<feature type="compositionally biased region" description="Basic residues" evidence="1">
    <location>
        <begin position="69"/>
        <end position="78"/>
    </location>
</feature>
<dbReference type="EMBL" id="LAZR01027559">
    <property type="protein sequence ID" value="KKL65359.1"/>
    <property type="molecule type" value="Genomic_DNA"/>
</dbReference>
<organism evidence="2">
    <name type="scientific">marine sediment metagenome</name>
    <dbReference type="NCBI Taxonomy" id="412755"/>
    <lineage>
        <taxon>unclassified sequences</taxon>
        <taxon>metagenomes</taxon>
        <taxon>ecological metagenomes</taxon>
    </lineage>
</organism>